<dbReference type="InterPro" id="IPR020846">
    <property type="entry name" value="MFS_dom"/>
</dbReference>
<feature type="compositionally biased region" description="Pro residues" evidence="5">
    <location>
        <begin position="1"/>
        <end position="10"/>
    </location>
</feature>
<feature type="transmembrane region" description="Helical" evidence="6">
    <location>
        <begin position="147"/>
        <end position="166"/>
    </location>
</feature>
<dbReference type="Gene3D" id="1.20.1250.20">
    <property type="entry name" value="MFS general substrate transporter like domains"/>
    <property type="match status" value="1"/>
</dbReference>
<proteinExistence type="predicted"/>
<name>A0ABR3GBC7_9PEZI</name>
<comment type="caution">
    <text evidence="8">The sequence shown here is derived from an EMBL/GenBank/DDBJ whole genome shotgun (WGS) entry which is preliminary data.</text>
</comment>
<feature type="domain" description="Major facilitator superfamily (MFS) profile" evidence="7">
    <location>
        <begin position="83"/>
        <end position="547"/>
    </location>
</feature>
<keyword evidence="2 6" id="KW-0812">Transmembrane</keyword>
<dbReference type="PANTHER" id="PTHR23507">
    <property type="entry name" value="ZGC:174356"/>
    <property type="match status" value="1"/>
</dbReference>
<evidence type="ECO:0000256" key="2">
    <source>
        <dbReference type="ARBA" id="ARBA00022692"/>
    </source>
</evidence>
<evidence type="ECO:0000256" key="4">
    <source>
        <dbReference type="ARBA" id="ARBA00023136"/>
    </source>
</evidence>
<evidence type="ECO:0000313" key="8">
    <source>
        <dbReference type="EMBL" id="KAL0633244.1"/>
    </source>
</evidence>
<dbReference type="SUPFAM" id="SSF103473">
    <property type="entry name" value="MFS general substrate transporter"/>
    <property type="match status" value="1"/>
</dbReference>
<dbReference type="InterPro" id="IPR011701">
    <property type="entry name" value="MFS"/>
</dbReference>
<reference evidence="8 9" key="1">
    <citation type="submission" date="2024-02" db="EMBL/GenBank/DDBJ databases">
        <title>Discinaceae phylogenomics.</title>
        <authorList>
            <person name="Dirks A.C."/>
            <person name="James T.Y."/>
        </authorList>
    </citation>
    <scope>NUCLEOTIDE SEQUENCE [LARGE SCALE GENOMIC DNA]</scope>
    <source>
        <strain evidence="8 9">ACD0624</strain>
    </source>
</reference>
<keyword evidence="9" id="KW-1185">Reference proteome</keyword>
<feature type="transmembrane region" description="Helical" evidence="6">
    <location>
        <begin position="388"/>
        <end position="412"/>
    </location>
</feature>
<keyword evidence="3 6" id="KW-1133">Transmembrane helix</keyword>
<feature type="transmembrane region" description="Helical" evidence="6">
    <location>
        <begin position="499"/>
        <end position="517"/>
    </location>
</feature>
<feature type="transmembrane region" description="Helical" evidence="6">
    <location>
        <begin position="244"/>
        <end position="267"/>
    </location>
</feature>
<comment type="subcellular location">
    <subcellularLocation>
        <location evidence="1">Membrane</location>
        <topology evidence="1">Multi-pass membrane protein</topology>
    </subcellularLocation>
</comment>
<gene>
    <name evidence="8" type="ORF">Q9L58_007854</name>
</gene>
<dbReference type="InterPro" id="IPR036259">
    <property type="entry name" value="MFS_trans_sf"/>
</dbReference>
<evidence type="ECO:0000256" key="6">
    <source>
        <dbReference type="SAM" id="Phobius"/>
    </source>
</evidence>
<organism evidence="8 9">
    <name type="scientific">Discina gigas</name>
    <dbReference type="NCBI Taxonomy" id="1032678"/>
    <lineage>
        <taxon>Eukaryota</taxon>
        <taxon>Fungi</taxon>
        <taxon>Dikarya</taxon>
        <taxon>Ascomycota</taxon>
        <taxon>Pezizomycotina</taxon>
        <taxon>Pezizomycetes</taxon>
        <taxon>Pezizales</taxon>
        <taxon>Discinaceae</taxon>
        <taxon>Discina</taxon>
    </lineage>
</organism>
<feature type="transmembrane region" description="Helical" evidence="6">
    <location>
        <begin position="273"/>
        <end position="295"/>
    </location>
</feature>
<sequence length="562" mass="60874">MNPLFPPLAEPEPRTLDGTERPPATPDGRDSSPKTSILENGEREALLGNEGGDGDNVVDIDDWEGLPWYRTPSVFWLLPPFCLFTMAFGGVTVPRLNIILTLICRQYFADREMYYLPDGVTPVMPILIGSPNPQCHNPEIQSLVSKFALYMSLIGGIIGALTSPRIGSLSDRYGRRAFMACSSFGLLASEITTILAAKYPHLFSVNIILIGAVIDGLSGSFLLGMALSYSYAADCTSPARRAMAFGYFQGCLFLGIAIGPALGGMLIEMTGNVLTVFYAALGAHAIFILYLLFILPESLSKRRMAIARLKYDLLNHDGIAKRYLDPMNLVRPLSVLFPTGPGSSPRLRLNLMLLAAADTVMFGVGIGGMTVIILFAELKFGWGDFESSIYLSIVNVVRVVMLCLILPLVITFFRRGHLPADHRKGSDKLDILLIRFSIVIEMTGYLLYSFASSSVGFTAAGVCTALGAIGSPTLQSSLTKHVPDDKTGQLMGATAQLHSFARVITPTIFNLIYAYTVGTFPQTVFVCFGATFALGLACTAFLQPGVYWGDGGDGKVDDEEEI</sequence>
<feature type="transmembrane region" description="Helical" evidence="6">
    <location>
        <begin position="203"/>
        <end position="232"/>
    </location>
</feature>
<accession>A0ABR3GBC7</accession>
<dbReference type="PANTHER" id="PTHR23507:SF40">
    <property type="entry name" value="TETRACYCLINE-EFFLUX TRANSPORTER"/>
    <property type="match status" value="1"/>
</dbReference>
<dbReference type="Pfam" id="PF07690">
    <property type="entry name" value="MFS_1"/>
    <property type="match status" value="1"/>
</dbReference>
<evidence type="ECO:0000313" key="9">
    <source>
        <dbReference type="Proteomes" id="UP001447188"/>
    </source>
</evidence>
<evidence type="ECO:0000259" key="7">
    <source>
        <dbReference type="PROSITE" id="PS50850"/>
    </source>
</evidence>
<keyword evidence="4 6" id="KW-0472">Membrane</keyword>
<protein>
    <recommendedName>
        <fullName evidence="7">Major facilitator superfamily (MFS) profile domain-containing protein</fullName>
    </recommendedName>
</protein>
<feature type="region of interest" description="Disordered" evidence="5">
    <location>
        <begin position="1"/>
        <end position="54"/>
    </location>
</feature>
<feature type="transmembrane region" description="Helical" evidence="6">
    <location>
        <begin position="74"/>
        <end position="93"/>
    </location>
</feature>
<dbReference type="PROSITE" id="PS50850">
    <property type="entry name" value="MFS"/>
    <property type="match status" value="1"/>
</dbReference>
<feature type="transmembrane region" description="Helical" evidence="6">
    <location>
        <begin position="432"/>
        <end position="451"/>
    </location>
</feature>
<feature type="transmembrane region" description="Helical" evidence="6">
    <location>
        <begin position="523"/>
        <end position="542"/>
    </location>
</feature>
<evidence type="ECO:0000256" key="1">
    <source>
        <dbReference type="ARBA" id="ARBA00004141"/>
    </source>
</evidence>
<feature type="transmembrane region" description="Helical" evidence="6">
    <location>
        <begin position="351"/>
        <end position="376"/>
    </location>
</feature>
<dbReference type="EMBL" id="JBBBZM010000132">
    <property type="protein sequence ID" value="KAL0633244.1"/>
    <property type="molecule type" value="Genomic_DNA"/>
</dbReference>
<dbReference type="Proteomes" id="UP001447188">
    <property type="component" value="Unassembled WGS sequence"/>
</dbReference>
<evidence type="ECO:0000256" key="3">
    <source>
        <dbReference type="ARBA" id="ARBA00022989"/>
    </source>
</evidence>
<feature type="compositionally biased region" description="Basic and acidic residues" evidence="5">
    <location>
        <begin position="11"/>
        <end position="20"/>
    </location>
</feature>
<evidence type="ECO:0000256" key="5">
    <source>
        <dbReference type="SAM" id="MobiDB-lite"/>
    </source>
</evidence>